<proteinExistence type="predicted"/>
<dbReference type="AlphaFoldDB" id="A0A8J2NX09"/>
<name>A0A8J2NX09_9HEXA</name>
<reference evidence="1" key="1">
    <citation type="submission" date="2021-06" db="EMBL/GenBank/DDBJ databases">
        <authorList>
            <person name="Hodson N. C."/>
            <person name="Mongue J. A."/>
            <person name="Jaron S. K."/>
        </authorList>
    </citation>
    <scope>NUCLEOTIDE SEQUENCE</scope>
</reference>
<accession>A0A8J2NX09</accession>
<gene>
    <name evidence="1" type="ORF">AFUS01_LOCUS7160</name>
</gene>
<evidence type="ECO:0000313" key="2">
    <source>
        <dbReference type="Proteomes" id="UP000708208"/>
    </source>
</evidence>
<protein>
    <submittedName>
        <fullName evidence="1">Uncharacterized protein</fullName>
    </submittedName>
</protein>
<organism evidence="1 2">
    <name type="scientific">Allacma fusca</name>
    <dbReference type="NCBI Taxonomy" id="39272"/>
    <lineage>
        <taxon>Eukaryota</taxon>
        <taxon>Metazoa</taxon>
        <taxon>Ecdysozoa</taxon>
        <taxon>Arthropoda</taxon>
        <taxon>Hexapoda</taxon>
        <taxon>Collembola</taxon>
        <taxon>Symphypleona</taxon>
        <taxon>Sminthuridae</taxon>
        <taxon>Allacma</taxon>
    </lineage>
</organism>
<evidence type="ECO:0000313" key="1">
    <source>
        <dbReference type="EMBL" id="CAG7717720.1"/>
    </source>
</evidence>
<comment type="caution">
    <text evidence="1">The sequence shown here is derived from an EMBL/GenBank/DDBJ whole genome shotgun (WGS) entry which is preliminary data.</text>
</comment>
<sequence length="103" mass="11771">MLLPDESTVSAVHYPKSKYGFLGFHIILLVSCPSMHEPMLDGFFREALISIFAHVSLSKFLSCFIFGTMESWEKVGIEDLSNRHLLNLESLYTYITFPACQMM</sequence>
<dbReference type="EMBL" id="CAJVCH010048082">
    <property type="protein sequence ID" value="CAG7717720.1"/>
    <property type="molecule type" value="Genomic_DNA"/>
</dbReference>
<keyword evidence="2" id="KW-1185">Reference proteome</keyword>
<dbReference type="Proteomes" id="UP000708208">
    <property type="component" value="Unassembled WGS sequence"/>
</dbReference>